<accession>A0A4D6MK23</accession>
<name>A0A4D6MK23_VIGUN</name>
<evidence type="ECO:0000313" key="2">
    <source>
        <dbReference type="EMBL" id="QCE00559.1"/>
    </source>
</evidence>
<keyword evidence="1" id="KW-1133">Transmembrane helix</keyword>
<organism evidence="2 3">
    <name type="scientific">Vigna unguiculata</name>
    <name type="common">Cowpea</name>
    <dbReference type="NCBI Taxonomy" id="3917"/>
    <lineage>
        <taxon>Eukaryota</taxon>
        <taxon>Viridiplantae</taxon>
        <taxon>Streptophyta</taxon>
        <taxon>Embryophyta</taxon>
        <taxon>Tracheophyta</taxon>
        <taxon>Spermatophyta</taxon>
        <taxon>Magnoliopsida</taxon>
        <taxon>eudicotyledons</taxon>
        <taxon>Gunneridae</taxon>
        <taxon>Pentapetalae</taxon>
        <taxon>rosids</taxon>
        <taxon>fabids</taxon>
        <taxon>Fabales</taxon>
        <taxon>Fabaceae</taxon>
        <taxon>Papilionoideae</taxon>
        <taxon>50 kb inversion clade</taxon>
        <taxon>NPAAA clade</taxon>
        <taxon>indigoferoid/millettioid clade</taxon>
        <taxon>Phaseoleae</taxon>
        <taxon>Vigna</taxon>
    </lineage>
</organism>
<evidence type="ECO:0000313" key="3">
    <source>
        <dbReference type="Proteomes" id="UP000501690"/>
    </source>
</evidence>
<dbReference type="EMBL" id="CP039351">
    <property type="protein sequence ID" value="QCE00559.1"/>
    <property type="molecule type" value="Genomic_DNA"/>
</dbReference>
<keyword evidence="1" id="KW-0812">Transmembrane</keyword>
<keyword evidence="1" id="KW-0472">Membrane</keyword>
<keyword evidence="3" id="KW-1185">Reference proteome</keyword>
<sequence>MSEGFSPDTPPTSNEGVSSTKHLFVARPVVASFEAVVAILKRKKKLVKGKVVVPLVT</sequence>
<gene>
    <name evidence="2" type="ORF">DEO72_LG7g1849</name>
</gene>
<protein>
    <submittedName>
        <fullName evidence="2">Uncharacterized protein</fullName>
    </submittedName>
</protein>
<evidence type="ECO:0000256" key="1">
    <source>
        <dbReference type="SAM" id="Phobius"/>
    </source>
</evidence>
<reference evidence="2 3" key="1">
    <citation type="submission" date="2019-04" db="EMBL/GenBank/DDBJ databases">
        <title>An improved genome assembly and genetic linkage map for asparagus bean, Vigna unguiculata ssp. sesquipedialis.</title>
        <authorList>
            <person name="Xia Q."/>
            <person name="Zhang R."/>
            <person name="Dong Y."/>
        </authorList>
    </citation>
    <scope>NUCLEOTIDE SEQUENCE [LARGE SCALE GENOMIC DNA]</scope>
    <source>
        <tissue evidence="2">Leaf</tissue>
    </source>
</reference>
<feature type="transmembrane region" description="Helical" evidence="1">
    <location>
        <begin position="20"/>
        <end position="40"/>
    </location>
</feature>
<proteinExistence type="predicted"/>
<dbReference type="AlphaFoldDB" id="A0A4D6MK23"/>
<dbReference type="Proteomes" id="UP000501690">
    <property type="component" value="Linkage Group LG7"/>
</dbReference>